<organism evidence="3">
    <name type="scientific">Streptomyces sp. NBC_00148</name>
    <dbReference type="NCBI Taxonomy" id="2903626"/>
    <lineage>
        <taxon>Bacteria</taxon>
        <taxon>Bacillati</taxon>
        <taxon>Actinomycetota</taxon>
        <taxon>Actinomycetes</taxon>
        <taxon>Kitasatosporales</taxon>
        <taxon>Streptomycetaceae</taxon>
        <taxon>Streptomyces</taxon>
    </lineage>
</organism>
<accession>A0AAU1M5P9</accession>
<evidence type="ECO:0000313" key="3">
    <source>
        <dbReference type="EMBL" id="WTQ78777.1"/>
    </source>
</evidence>
<feature type="region of interest" description="Disordered" evidence="1">
    <location>
        <begin position="62"/>
        <end position="82"/>
    </location>
</feature>
<proteinExistence type="predicted"/>
<keyword evidence="2" id="KW-0812">Transmembrane</keyword>
<evidence type="ECO:0000256" key="2">
    <source>
        <dbReference type="SAM" id="Phobius"/>
    </source>
</evidence>
<feature type="transmembrane region" description="Helical" evidence="2">
    <location>
        <begin position="36"/>
        <end position="56"/>
    </location>
</feature>
<keyword evidence="2" id="KW-1133">Transmembrane helix</keyword>
<keyword evidence="2" id="KW-0472">Membrane</keyword>
<sequence length="82" mass="7991">MTMHIDSVGGVLLMVACVVGYFVYKHTRPAPAGKGDVVGAIVCGTAVLTALVLVLGGSQPVQAPAPAGGGAPVLPASPAPSR</sequence>
<geneLocation type="plasmid" evidence="3">
    <name>unnamed1</name>
</geneLocation>
<gene>
    <name evidence="3" type="ORF">OG222_36940</name>
</gene>
<dbReference type="EMBL" id="CP108170">
    <property type="protein sequence ID" value="WTQ78777.1"/>
    <property type="molecule type" value="Genomic_DNA"/>
</dbReference>
<protein>
    <submittedName>
        <fullName evidence="3">Uncharacterized protein</fullName>
    </submittedName>
</protein>
<evidence type="ECO:0000256" key="1">
    <source>
        <dbReference type="SAM" id="MobiDB-lite"/>
    </source>
</evidence>
<feature type="transmembrane region" description="Helical" evidence="2">
    <location>
        <begin position="6"/>
        <end position="24"/>
    </location>
</feature>
<keyword evidence="3" id="KW-0614">Plasmid</keyword>
<dbReference type="AlphaFoldDB" id="A0AAU1M5P9"/>
<reference evidence="3" key="1">
    <citation type="submission" date="2022-10" db="EMBL/GenBank/DDBJ databases">
        <title>The complete genomes of actinobacterial strains from the NBC collection.</title>
        <authorList>
            <person name="Joergensen T.S."/>
            <person name="Alvarez Arevalo M."/>
            <person name="Sterndorff E.B."/>
            <person name="Faurdal D."/>
            <person name="Vuksanovic O."/>
            <person name="Mourched A.-S."/>
            <person name="Charusanti P."/>
            <person name="Shaw S."/>
            <person name="Blin K."/>
            <person name="Weber T."/>
        </authorList>
    </citation>
    <scope>NUCLEOTIDE SEQUENCE</scope>
    <source>
        <strain evidence="3">NBC_00148</strain>
        <plasmid evidence="3">unnamed1</plasmid>
    </source>
</reference>
<feature type="compositionally biased region" description="Low complexity" evidence="1">
    <location>
        <begin position="62"/>
        <end position="74"/>
    </location>
</feature>
<name>A0AAU1M5P9_9ACTN</name>